<name>A0A8K0SNH7_9HYPO</name>
<evidence type="ECO:0000259" key="2">
    <source>
        <dbReference type="Pfam" id="PF20150"/>
    </source>
</evidence>
<dbReference type="Proteomes" id="UP000813444">
    <property type="component" value="Unassembled WGS sequence"/>
</dbReference>
<feature type="compositionally biased region" description="Basic and acidic residues" evidence="1">
    <location>
        <begin position="96"/>
        <end position="105"/>
    </location>
</feature>
<sequence>MQEHFPQFPRLPLELRQQIWLDAIAASYEESPVLFPYKKGCWCPLGQDPSYEELIIFEFCDNLLDPVQVDAALAWVNHEAREVAMRWAHQRGLKMRGQDKSDPRSRKSSLPATPLLTRPYISSRDTLYVAAHQLDDFLREPYSRASAPDMRNTSYSATSHLRSLAIPEALFWRRGQDLGDVFDWHLSVASFLVIVEPCLELQFGSPEATTTQPLWQLEDTDTDDGSGKAKFVWNRERALFELVGRVGRDEHDVFNEDLYARMADVLGALAMGLAVQGVERLEICPMEEAFLLLIFRVLGLHIYLFVEEILSNLTMFARIAVSRLVRPAWTIARAQQPRTLAAAAAAPSRRTFASESNPSMAELANRMQNDPQMRDMVEKLAKHPGAVAAMSKLGELLKTKGVDPGSSPSRMQLVKLMMDSEVREAAVKLNEEMRAAGIDMDPNVFLQMMKEK</sequence>
<accession>A0A8K0SNH7</accession>
<dbReference type="Pfam" id="PF20150">
    <property type="entry name" value="2EXR"/>
    <property type="match status" value="1"/>
</dbReference>
<feature type="region of interest" description="Disordered" evidence="1">
    <location>
        <begin position="92"/>
        <end position="112"/>
    </location>
</feature>
<evidence type="ECO:0000313" key="3">
    <source>
        <dbReference type="EMBL" id="KAH7313596.1"/>
    </source>
</evidence>
<dbReference type="InterPro" id="IPR045518">
    <property type="entry name" value="2EXR"/>
</dbReference>
<organism evidence="3 4">
    <name type="scientific">Stachybotrys elegans</name>
    <dbReference type="NCBI Taxonomy" id="80388"/>
    <lineage>
        <taxon>Eukaryota</taxon>
        <taxon>Fungi</taxon>
        <taxon>Dikarya</taxon>
        <taxon>Ascomycota</taxon>
        <taxon>Pezizomycotina</taxon>
        <taxon>Sordariomycetes</taxon>
        <taxon>Hypocreomycetidae</taxon>
        <taxon>Hypocreales</taxon>
        <taxon>Stachybotryaceae</taxon>
        <taxon>Stachybotrys</taxon>
    </lineage>
</organism>
<feature type="domain" description="2EXR" evidence="2">
    <location>
        <begin position="5"/>
        <end position="89"/>
    </location>
</feature>
<proteinExistence type="predicted"/>
<dbReference type="OrthoDB" id="3546385at2759"/>
<comment type="caution">
    <text evidence="3">The sequence shown here is derived from an EMBL/GenBank/DDBJ whole genome shotgun (WGS) entry which is preliminary data.</text>
</comment>
<dbReference type="AlphaFoldDB" id="A0A8K0SNH7"/>
<keyword evidence="4" id="KW-1185">Reference proteome</keyword>
<evidence type="ECO:0000256" key="1">
    <source>
        <dbReference type="SAM" id="MobiDB-lite"/>
    </source>
</evidence>
<reference evidence="3" key="1">
    <citation type="journal article" date="2021" name="Nat. Commun.">
        <title>Genetic determinants of endophytism in the Arabidopsis root mycobiome.</title>
        <authorList>
            <person name="Mesny F."/>
            <person name="Miyauchi S."/>
            <person name="Thiergart T."/>
            <person name="Pickel B."/>
            <person name="Atanasova L."/>
            <person name="Karlsson M."/>
            <person name="Huettel B."/>
            <person name="Barry K.W."/>
            <person name="Haridas S."/>
            <person name="Chen C."/>
            <person name="Bauer D."/>
            <person name="Andreopoulos W."/>
            <person name="Pangilinan J."/>
            <person name="LaButti K."/>
            <person name="Riley R."/>
            <person name="Lipzen A."/>
            <person name="Clum A."/>
            <person name="Drula E."/>
            <person name="Henrissat B."/>
            <person name="Kohler A."/>
            <person name="Grigoriev I.V."/>
            <person name="Martin F.M."/>
            <person name="Hacquard S."/>
        </authorList>
    </citation>
    <scope>NUCLEOTIDE SEQUENCE</scope>
    <source>
        <strain evidence="3">MPI-CAGE-CH-0235</strain>
    </source>
</reference>
<evidence type="ECO:0000313" key="4">
    <source>
        <dbReference type="Proteomes" id="UP000813444"/>
    </source>
</evidence>
<protein>
    <recommendedName>
        <fullName evidence="2">2EXR domain-containing protein</fullName>
    </recommendedName>
</protein>
<dbReference type="EMBL" id="JAGPNK010000009">
    <property type="protein sequence ID" value="KAH7313596.1"/>
    <property type="molecule type" value="Genomic_DNA"/>
</dbReference>
<gene>
    <name evidence="3" type="ORF">B0I35DRAFT_480273</name>
</gene>